<evidence type="ECO:0000313" key="3">
    <source>
        <dbReference type="Proteomes" id="UP000182690"/>
    </source>
</evidence>
<sequence>MSMRAELHRAGGLLRSTDLMQRGYSAHAIASACAAGAVMRPARGWIALPDADRELVLAAQRGMVVTCVTLARRRDLWVRRSGGLHLATRSPKQHAPRGPHRVHWGGAVVRREPFAIIDSIENALNYVATCQPPDEALAIWESALHSGLVSRPALARLPFRGAARRLLERCSPHSGSGVETYVLQRLRRLRLHDVPQAIVRGRPVDFLIERCVILEVDGATHTGRQRDRDNLNDAIEALDGYFCIRVSYRQVFEDWPEVQRLVMMAVAQAQLAGGPGGRA</sequence>
<organism evidence="2 3">
    <name type="scientific">Leucobacter chromiiresistens</name>
    <dbReference type="NCBI Taxonomy" id="1079994"/>
    <lineage>
        <taxon>Bacteria</taxon>
        <taxon>Bacillati</taxon>
        <taxon>Actinomycetota</taxon>
        <taxon>Actinomycetes</taxon>
        <taxon>Micrococcales</taxon>
        <taxon>Microbacteriaceae</taxon>
        <taxon>Leucobacter</taxon>
    </lineage>
</organism>
<dbReference type="AlphaFoldDB" id="A0A1H0XSM2"/>
<evidence type="ECO:0000259" key="1">
    <source>
        <dbReference type="Pfam" id="PF04480"/>
    </source>
</evidence>
<protein>
    <recommendedName>
        <fullName evidence="1">DUF559 domain-containing protein</fullName>
    </recommendedName>
</protein>
<dbReference type="Pfam" id="PF04480">
    <property type="entry name" value="DUF559"/>
    <property type="match status" value="1"/>
</dbReference>
<name>A0A1H0XSM2_9MICO</name>
<dbReference type="STRING" id="1079994.SAMN04488565_0105"/>
<dbReference type="EMBL" id="FNKB01000001">
    <property type="protein sequence ID" value="SDQ05666.1"/>
    <property type="molecule type" value="Genomic_DNA"/>
</dbReference>
<reference evidence="2 3" key="1">
    <citation type="submission" date="2016-10" db="EMBL/GenBank/DDBJ databases">
        <authorList>
            <person name="de Groot N.N."/>
        </authorList>
    </citation>
    <scope>NUCLEOTIDE SEQUENCE [LARGE SCALE GENOMIC DNA]</scope>
    <source>
        <strain evidence="2 3">DSM 22788</strain>
    </source>
</reference>
<proteinExistence type="predicted"/>
<accession>A0A1H0XSM2</accession>
<dbReference type="Proteomes" id="UP000182690">
    <property type="component" value="Unassembled WGS sequence"/>
</dbReference>
<evidence type="ECO:0000313" key="2">
    <source>
        <dbReference type="EMBL" id="SDQ05666.1"/>
    </source>
</evidence>
<gene>
    <name evidence="2" type="ORF">SAMN04488565_0105</name>
</gene>
<dbReference type="PROSITE" id="PS51257">
    <property type="entry name" value="PROKAR_LIPOPROTEIN"/>
    <property type="match status" value="1"/>
</dbReference>
<dbReference type="Gene3D" id="3.40.960.10">
    <property type="entry name" value="VSR Endonuclease"/>
    <property type="match status" value="1"/>
</dbReference>
<dbReference type="RefSeq" id="WP_010156152.1">
    <property type="nucleotide sequence ID" value="NZ_FNKB01000001.1"/>
</dbReference>
<dbReference type="eggNOG" id="COG2852">
    <property type="taxonomic scope" value="Bacteria"/>
</dbReference>
<dbReference type="InterPro" id="IPR007569">
    <property type="entry name" value="DUF559"/>
</dbReference>
<feature type="domain" description="DUF559" evidence="1">
    <location>
        <begin position="181"/>
        <end position="263"/>
    </location>
</feature>